<dbReference type="PANTHER" id="PTHR32251">
    <property type="entry name" value="3-OXO-5-ALPHA-STEROID 4-DEHYDROGENASE"/>
    <property type="match status" value="1"/>
</dbReference>
<dbReference type="eggNOG" id="KOG4650">
    <property type="taxonomic scope" value="Eukaryota"/>
</dbReference>
<protein>
    <recommendedName>
        <fullName evidence="4">Steroid 5-alpha reductase C-terminal domain-containing protein</fullName>
    </recommendedName>
</protein>
<evidence type="ECO:0000256" key="1">
    <source>
        <dbReference type="SAM" id="Phobius"/>
    </source>
</evidence>
<keyword evidence="1" id="KW-0472">Membrane</keyword>
<dbReference type="Proteomes" id="UP000054408">
    <property type="component" value="Unassembled WGS sequence"/>
</dbReference>
<dbReference type="OMA" id="SFWLIDP"/>
<dbReference type="GO" id="GO:0016020">
    <property type="term" value="C:membrane"/>
    <property type="evidence" value="ECO:0007669"/>
    <property type="project" value="TreeGrafter"/>
</dbReference>
<feature type="transmembrane region" description="Helical" evidence="1">
    <location>
        <begin position="12"/>
        <end position="31"/>
    </location>
</feature>
<feature type="transmembrane region" description="Helical" evidence="1">
    <location>
        <begin position="110"/>
        <end position="132"/>
    </location>
</feature>
<accession>A0A0L0DHG5</accession>
<evidence type="ECO:0000313" key="3">
    <source>
        <dbReference type="Proteomes" id="UP000054408"/>
    </source>
</evidence>
<reference evidence="2 3" key="1">
    <citation type="submission" date="2010-05" db="EMBL/GenBank/DDBJ databases">
        <title>The Genome Sequence of Thecamonas trahens ATCC 50062.</title>
        <authorList>
            <consortium name="The Broad Institute Genome Sequencing Platform"/>
            <person name="Russ C."/>
            <person name="Cuomo C."/>
            <person name="Shea T."/>
            <person name="Young S.K."/>
            <person name="Zeng Q."/>
            <person name="Koehrsen M."/>
            <person name="Haas B."/>
            <person name="Borodovsky M."/>
            <person name="Guigo R."/>
            <person name="Alvarado L."/>
            <person name="Berlin A."/>
            <person name="Bochicchio J."/>
            <person name="Borenstein D."/>
            <person name="Chapman S."/>
            <person name="Chen Z."/>
            <person name="Freedman E."/>
            <person name="Gellesch M."/>
            <person name="Goldberg J."/>
            <person name="Griggs A."/>
            <person name="Gujja S."/>
            <person name="Heilman E."/>
            <person name="Heiman D."/>
            <person name="Hepburn T."/>
            <person name="Howarth C."/>
            <person name="Jen D."/>
            <person name="Larson L."/>
            <person name="Mehta T."/>
            <person name="Park D."/>
            <person name="Pearson M."/>
            <person name="Roberts A."/>
            <person name="Saif S."/>
            <person name="Shenoy N."/>
            <person name="Sisk P."/>
            <person name="Stolte C."/>
            <person name="Sykes S."/>
            <person name="Thomson T."/>
            <person name="Walk T."/>
            <person name="White J."/>
            <person name="Yandava C."/>
            <person name="Burger G."/>
            <person name="Gray M.W."/>
            <person name="Holland P.W.H."/>
            <person name="King N."/>
            <person name="Lang F.B.F."/>
            <person name="Roger A.J."/>
            <person name="Ruiz-Trillo I."/>
            <person name="Lander E."/>
            <person name="Nusbaum C."/>
        </authorList>
    </citation>
    <scope>NUCLEOTIDE SEQUENCE [LARGE SCALE GENOMIC DNA]</scope>
    <source>
        <strain evidence="2 3">ATCC 50062</strain>
    </source>
</reference>
<organism evidence="2 3">
    <name type="scientific">Thecamonas trahens ATCC 50062</name>
    <dbReference type="NCBI Taxonomy" id="461836"/>
    <lineage>
        <taxon>Eukaryota</taxon>
        <taxon>Apusozoa</taxon>
        <taxon>Apusomonadida</taxon>
        <taxon>Apusomonadidae</taxon>
        <taxon>Thecamonas</taxon>
    </lineage>
</organism>
<dbReference type="GeneID" id="25566663"/>
<dbReference type="PANTHER" id="PTHR32251:SF23">
    <property type="entry name" value="3-OXO-5-ALPHA-STEROID 4-DEHYDROGENASE (DUF1295)"/>
    <property type="match status" value="1"/>
</dbReference>
<dbReference type="OrthoDB" id="201504at2759"/>
<keyword evidence="1" id="KW-0812">Transmembrane</keyword>
<sequence>MAESDESVRQRINLAVLVLVALPAVVCVAAVRASCSCVVPSGGGGVFASPASWLVASAGGSGSWWQDGRAMVKAMEVVIEQAAGYAQCTPVASHWMGLPLPAATCAVAGWHPLLLANVLFALNVTAVFWLVGLVQGSFWLIDPYWSLIPPAFFALAALHPAGDPALAPGAPGWSRFVVCVALVVVWALRLTHSYFRREEWQIGAREDWRYVAMRERFGKAWPLLSLWYVFGVQHLLLVGISLPIFAVVGSADQAWTVMDTMATAAAVCGLLLAHVADNELYEFVTTREMGEAPLLCTGTWRYSRHPNHFGEGLFWTALGGFALACGAGWMLVTVLVEERMMASPARSHLYKLYQKSTSRLIPWWKLAWHSQG</sequence>
<dbReference type="Pfam" id="PF06966">
    <property type="entry name" value="DUF1295"/>
    <property type="match status" value="1"/>
</dbReference>
<keyword evidence="1" id="KW-1133">Transmembrane helix</keyword>
<dbReference type="InterPro" id="IPR010721">
    <property type="entry name" value="UstE-like"/>
</dbReference>
<gene>
    <name evidence="2" type="ORF">AMSG_07821</name>
</gene>
<dbReference type="Gene3D" id="1.20.120.1630">
    <property type="match status" value="1"/>
</dbReference>
<keyword evidence="3" id="KW-1185">Reference proteome</keyword>
<dbReference type="EMBL" id="GL349469">
    <property type="protein sequence ID" value="KNC51752.1"/>
    <property type="molecule type" value="Genomic_DNA"/>
</dbReference>
<dbReference type="AlphaFoldDB" id="A0A0L0DHG5"/>
<evidence type="ECO:0000313" key="2">
    <source>
        <dbReference type="EMBL" id="KNC51752.1"/>
    </source>
</evidence>
<evidence type="ECO:0008006" key="4">
    <source>
        <dbReference type="Google" id="ProtNLM"/>
    </source>
</evidence>
<proteinExistence type="predicted"/>
<feature type="transmembrane region" description="Helical" evidence="1">
    <location>
        <begin position="173"/>
        <end position="191"/>
    </location>
</feature>
<feature type="transmembrane region" description="Helical" evidence="1">
    <location>
        <begin position="223"/>
        <end position="248"/>
    </location>
</feature>
<name>A0A0L0DHG5_THETB</name>
<dbReference type="RefSeq" id="XP_013755880.1">
    <property type="nucleotide sequence ID" value="XM_013900426.1"/>
</dbReference>
<feature type="transmembrane region" description="Helical" evidence="1">
    <location>
        <begin position="313"/>
        <end position="336"/>
    </location>
</feature>
<feature type="transmembrane region" description="Helical" evidence="1">
    <location>
        <begin position="144"/>
        <end position="161"/>
    </location>
</feature>